<dbReference type="Gene3D" id="3.55.50.30">
    <property type="match status" value="1"/>
</dbReference>
<comment type="subcellular location">
    <subcellularLocation>
        <location evidence="1 7">Cell outer membrane</location>
        <topology evidence="1 7">Multi-pass membrane protein</topology>
    </subcellularLocation>
</comment>
<comment type="similarity">
    <text evidence="7">Belongs to the TonB-dependent receptor family.</text>
</comment>
<dbReference type="PROSITE" id="PS52016">
    <property type="entry name" value="TONB_DEPENDENT_REC_3"/>
    <property type="match status" value="1"/>
</dbReference>
<keyword evidence="3 7" id="KW-1134">Transmembrane beta strand</keyword>
<keyword evidence="11" id="KW-1185">Reference proteome</keyword>
<evidence type="ECO:0000256" key="8">
    <source>
        <dbReference type="SAM" id="MobiDB-lite"/>
    </source>
</evidence>
<feature type="domain" description="Secretin/TonB short N-terminal" evidence="9">
    <location>
        <begin position="51"/>
        <end position="102"/>
    </location>
</feature>
<dbReference type="Gene3D" id="2.40.170.20">
    <property type="entry name" value="TonB-dependent receptor, beta-barrel domain"/>
    <property type="match status" value="1"/>
</dbReference>
<comment type="caution">
    <text evidence="10">The sequence shown here is derived from an EMBL/GenBank/DDBJ whole genome shotgun (WGS) entry which is preliminary data.</text>
</comment>
<evidence type="ECO:0000256" key="3">
    <source>
        <dbReference type="ARBA" id="ARBA00022452"/>
    </source>
</evidence>
<evidence type="ECO:0000259" key="9">
    <source>
        <dbReference type="SMART" id="SM00965"/>
    </source>
</evidence>
<dbReference type="InterPro" id="IPR039426">
    <property type="entry name" value="TonB-dep_rcpt-like"/>
</dbReference>
<reference evidence="10 11" key="1">
    <citation type="journal article" date="2013" name="Genome Announc.">
        <title>Genome Sequence of Novosphingobium lindaniclasticum LE124T, Isolated from a Hexachlorocyclohexane Dumpsite.</title>
        <authorList>
            <person name="Saxena A."/>
            <person name="Nayyar N."/>
            <person name="Sangwan N."/>
            <person name="Kumari R."/>
            <person name="Khurana J.P."/>
            <person name="Lal R."/>
        </authorList>
    </citation>
    <scope>NUCLEOTIDE SEQUENCE [LARGE SCALE GENOMIC DNA]</scope>
    <source>
        <strain evidence="10 11">LE124</strain>
    </source>
</reference>
<keyword evidence="6 7" id="KW-0998">Cell outer membrane</keyword>
<evidence type="ECO:0000256" key="6">
    <source>
        <dbReference type="ARBA" id="ARBA00023237"/>
    </source>
</evidence>
<dbReference type="Proteomes" id="UP000015527">
    <property type="component" value="Unassembled WGS sequence"/>
</dbReference>
<dbReference type="Pfam" id="PF07715">
    <property type="entry name" value="Plug"/>
    <property type="match status" value="1"/>
</dbReference>
<dbReference type="InterPro" id="IPR012910">
    <property type="entry name" value="Plug_dom"/>
</dbReference>
<dbReference type="SMART" id="SM00965">
    <property type="entry name" value="STN"/>
    <property type="match status" value="1"/>
</dbReference>
<dbReference type="eggNOG" id="COG4771">
    <property type="taxonomic scope" value="Bacteria"/>
</dbReference>
<feature type="region of interest" description="Disordered" evidence="8">
    <location>
        <begin position="379"/>
        <end position="402"/>
    </location>
</feature>
<dbReference type="PANTHER" id="PTHR47234:SF1">
    <property type="entry name" value="TONB-DEPENDENT RECEPTOR"/>
    <property type="match status" value="1"/>
</dbReference>
<dbReference type="InterPro" id="IPR036942">
    <property type="entry name" value="Beta-barrel_TonB_sf"/>
</dbReference>
<dbReference type="EMBL" id="ATHL01000028">
    <property type="protein sequence ID" value="EQB18931.1"/>
    <property type="molecule type" value="Genomic_DNA"/>
</dbReference>
<dbReference type="SUPFAM" id="SSF56935">
    <property type="entry name" value="Porins"/>
    <property type="match status" value="1"/>
</dbReference>
<keyword evidence="5 7" id="KW-0472">Membrane</keyword>
<sequence>MRDFGPLMTAAILITPFAATSAAAEPAAQRLTMRSKPLKSALLEVARRYKVEILFSNDTVRSFRALAISGTFTAQEALSALLTGSGLAVRGSRESGFMIVRAPQSDIPPAAGMPDILVVGHKTQNADIRRRSNDVQPYQVLARRDIRMAQAGTVDELLGKRVSQNTAGLSSAQKPQGSQGSVRSNFNLRGLGMDETLVLIDGRPMPRVPGMKFALAQADVNALSTGALERAEVLTSTAGGIYGPGAMGGVINLVLRRDYRGAEVTATSGLTSRGDGAYRRWDARAGFTPDGGATDVMIAYSRIMSDGLSNGERDYADRTRARKYAGGLPSLYVELPLSSSVNIASIGGTPLTLRAAYGGQALGSSITYLAPQDGRSPGDLGAALSSRAGGLDTGLPSGEGGTGSTLVAAQRSSMLLANLRHRFGSRLEAYLDLIRLSDKGIINYSRSSLTGTLSADDPRNPFEQDIGFVMPAPGLGTKGGTETRTTRVNAGLIVSLADEWKANLDVSLGQVRQLYAVAGRTYGLDALYALYGVPLAGRPALDPFSSAADFNAALADYQVQSSFRFAQVNRMSDGALRIAGPLARLGGGPVTATFLLEQRLEKVRPSRYDALSEPFGMPYGSAVPGFSERIRSAYAELHAPLIDRSSAIVPFRGLELQLAARRDATRARLQSGYLRNVIGAPDGFDSAGRAAITYTVGAKALPVPWLLVRASVATGEQTPPLSELGQTGVLISPIFDPRRGNKVTTTPVDLSVYGKGKITPERAKSFSAGLVLTPLGADGAVFSLDYTHIHRTREVDGRVIGDANYFVYNEAAFPGRVTRLPLSVEDAALGYTGGVITQIDTSYLNTGWTKVDAVDAHLSFPIGTATFGDFVVRGSLTWQPRFTRYIGLDAPAASYVDHSDGVLKWRGNGGIDWVSGPASISLSGQYYGPYRVTSATGSPSYAESVLAQQGRVWVSSQLTFDLAAAYRWELQRSGGLQPRSMDLRFGISDIFDHRPAIDVVGEPGYSIYANPYRRRFELALTLGV</sequence>
<dbReference type="Gene3D" id="2.170.130.10">
    <property type="entry name" value="TonB-dependent receptor, plug domain"/>
    <property type="match status" value="1"/>
</dbReference>
<dbReference type="PATRIC" id="fig|1096930.3.peg.685"/>
<dbReference type="InterPro" id="IPR037066">
    <property type="entry name" value="Plug_dom_sf"/>
</dbReference>
<dbReference type="InterPro" id="IPR011662">
    <property type="entry name" value="Secretin/TonB_short_N"/>
</dbReference>
<dbReference type="GO" id="GO:0009279">
    <property type="term" value="C:cell outer membrane"/>
    <property type="evidence" value="ECO:0007669"/>
    <property type="project" value="UniProtKB-SubCell"/>
</dbReference>
<evidence type="ECO:0000256" key="1">
    <source>
        <dbReference type="ARBA" id="ARBA00004571"/>
    </source>
</evidence>
<feature type="region of interest" description="Disordered" evidence="8">
    <location>
        <begin position="165"/>
        <end position="185"/>
    </location>
</feature>
<evidence type="ECO:0000256" key="5">
    <source>
        <dbReference type="ARBA" id="ARBA00023136"/>
    </source>
</evidence>
<protein>
    <recommendedName>
        <fullName evidence="9">Secretin/TonB short N-terminal domain-containing protein</fullName>
    </recommendedName>
</protein>
<proteinExistence type="inferred from homology"/>
<accession>T0HRF5</accession>
<evidence type="ECO:0000313" key="10">
    <source>
        <dbReference type="EMBL" id="EQB18931.1"/>
    </source>
</evidence>
<name>T0HRF5_9SPHN</name>
<evidence type="ECO:0000256" key="4">
    <source>
        <dbReference type="ARBA" id="ARBA00022692"/>
    </source>
</evidence>
<keyword evidence="4 7" id="KW-0812">Transmembrane</keyword>
<evidence type="ECO:0000256" key="7">
    <source>
        <dbReference type="PROSITE-ProRule" id="PRU01360"/>
    </source>
</evidence>
<dbReference type="PANTHER" id="PTHR47234">
    <property type="match status" value="1"/>
</dbReference>
<gene>
    <name evidence="10" type="ORF">L284_03465</name>
</gene>
<dbReference type="AlphaFoldDB" id="T0HRF5"/>
<keyword evidence="2 7" id="KW-0813">Transport</keyword>
<evidence type="ECO:0000313" key="11">
    <source>
        <dbReference type="Proteomes" id="UP000015527"/>
    </source>
</evidence>
<organism evidence="10 11">
    <name type="scientific">Novosphingobium lindaniclasticum LE124</name>
    <dbReference type="NCBI Taxonomy" id="1096930"/>
    <lineage>
        <taxon>Bacteria</taxon>
        <taxon>Pseudomonadati</taxon>
        <taxon>Pseudomonadota</taxon>
        <taxon>Alphaproteobacteria</taxon>
        <taxon>Sphingomonadales</taxon>
        <taxon>Sphingomonadaceae</taxon>
        <taxon>Novosphingobium</taxon>
    </lineage>
</organism>
<evidence type="ECO:0000256" key="2">
    <source>
        <dbReference type="ARBA" id="ARBA00022448"/>
    </source>
</evidence>